<sequence length="60" mass="6256">MLTTPSVVIVLMAKVHSMHAVAVVTDKAVPAYSPHVTAASTCKVNLNAALLVPMENAVEN</sequence>
<keyword evidence="1" id="KW-0732">Signal</keyword>
<accession>A0A8S9U2E0</accession>
<evidence type="ECO:0000313" key="3">
    <source>
        <dbReference type="Proteomes" id="UP000704712"/>
    </source>
</evidence>
<evidence type="ECO:0008006" key="4">
    <source>
        <dbReference type="Google" id="ProtNLM"/>
    </source>
</evidence>
<evidence type="ECO:0000256" key="1">
    <source>
        <dbReference type="SAM" id="SignalP"/>
    </source>
</evidence>
<reference evidence="2" key="1">
    <citation type="submission" date="2020-03" db="EMBL/GenBank/DDBJ databases">
        <title>Hybrid Assembly of Korean Phytophthora infestans isolates.</title>
        <authorList>
            <person name="Prokchorchik M."/>
            <person name="Lee Y."/>
            <person name="Seo J."/>
            <person name="Cho J.-H."/>
            <person name="Park Y.-E."/>
            <person name="Jang D.-C."/>
            <person name="Im J.-S."/>
            <person name="Choi J.-G."/>
            <person name="Park H.-J."/>
            <person name="Lee G.-B."/>
            <person name="Lee Y.-G."/>
            <person name="Hong S.-Y."/>
            <person name="Cho K."/>
            <person name="Sohn K.H."/>
        </authorList>
    </citation>
    <scope>NUCLEOTIDE SEQUENCE</scope>
    <source>
        <strain evidence="2">KR_2_A2</strain>
    </source>
</reference>
<proteinExistence type="predicted"/>
<protein>
    <recommendedName>
        <fullName evidence="4">Secreted protein</fullName>
    </recommendedName>
</protein>
<dbReference type="EMBL" id="JAACNO010002206">
    <property type="protein sequence ID" value="KAF4135076.1"/>
    <property type="molecule type" value="Genomic_DNA"/>
</dbReference>
<name>A0A8S9U2E0_PHYIN</name>
<organism evidence="2 3">
    <name type="scientific">Phytophthora infestans</name>
    <name type="common">Potato late blight agent</name>
    <name type="synonym">Botrytis infestans</name>
    <dbReference type="NCBI Taxonomy" id="4787"/>
    <lineage>
        <taxon>Eukaryota</taxon>
        <taxon>Sar</taxon>
        <taxon>Stramenopiles</taxon>
        <taxon>Oomycota</taxon>
        <taxon>Peronosporomycetes</taxon>
        <taxon>Peronosporales</taxon>
        <taxon>Peronosporaceae</taxon>
        <taxon>Phytophthora</taxon>
    </lineage>
</organism>
<feature type="signal peptide" evidence="1">
    <location>
        <begin position="1"/>
        <end position="20"/>
    </location>
</feature>
<feature type="chain" id="PRO_5035768676" description="Secreted protein" evidence="1">
    <location>
        <begin position="21"/>
        <end position="60"/>
    </location>
</feature>
<comment type="caution">
    <text evidence="2">The sequence shown here is derived from an EMBL/GenBank/DDBJ whole genome shotgun (WGS) entry which is preliminary data.</text>
</comment>
<gene>
    <name evidence="2" type="ORF">GN958_ATG15746</name>
</gene>
<evidence type="ECO:0000313" key="2">
    <source>
        <dbReference type="EMBL" id="KAF4135076.1"/>
    </source>
</evidence>
<dbReference type="AlphaFoldDB" id="A0A8S9U2E0"/>
<dbReference type="Proteomes" id="UP000704712">
    <property type="component" value="Unassembled WGS sequence"/>
</dbReference>